<dbReference type="Proteomes" id="UP001583186">
    <property type="component" value="Unassembled WGS sequence"/>
</dbReference>
<comment type="function">
    <text evidence="3">Regulates mitochondrial small subunit maturation by controlling 15S rRNA 5'-end processing. Localizes to the 5' precursor of the 15S rRNA in a position that is subsequently occupied by mS47 in the mature yeast mtSSU. Uses structure and sequence-specific RNA recognition, binding to a single-stranded region of the precursor and specifically recognizing bases -6 to -1. The exchange of Ccm1 for mS47 is coupled to the irreversible removal of precursor rRNA that is accompanied by conformational changes of the mitoribosomal proteins uS5m and mS26. These conformational changes signal completion of 5'-end rRNA processing through protection of the mature 5'-end of the 15S rRNA and stabilization of mS47. The removal of the 5' precursor together with the dissociation of Ccm1 may be catalyzed by the 5'-3' exoribonuclease Pet127. Involved in the specific removal of group I introns in mitochondrial encoded transcripts.</text>
</comment>
<feature type="region of interest" description="Disordered" evidence="6">
    <location>
        <begin position="406"/>
        <end position="463"/>
    </location>
</feature>
<protein>
    <recommendedName>
        <fullName evidence="9">Pentatricopeptide repeat protein</fullName>
    </recommendedName>
</protein>
<reference evidence="7 8" key="1">
    <citation type="journal article" date="2024" name="IMA Fungus">
        <title>IMA Genome - F19 : A genome assembly and annotation guide to empower mycologists, including annotated draft genome sequences of Ceratocystis pirilliformis, Diaporthe australafricana, Fusarium ophioides, Paecilomyces lecythidis, and Sporothrix stenoceras.</title>
        <authorList>
            <person name="Aylward J."/>
            <person name="Wilson A.M."/>
            <person name="Visagie C.M."/>
            <person name="Spraker J."/>
            <person name="Barnes I."/>
            <person name="Buitendag C."/>
            <person name="Ceriani C."/>
            <person name="Del Mar Angel L."/>
            <person name="du Plessis D."/>
            <person name="Fuchs T."/>
            <person name="Gasser K."/>
            <person name="Kramer D."/>
            <person name="Li W."/>
            <person name="Munsamy K."/>
            <person name="Piso A."/>
            <person name="Price J.L."/>
            <person name="Sonnekus B."/>
            <person name="Thomas C."/>
            <person name="van der Nest A."/>
            <person name="van Dijk A."/>
            <person name="van Heerden A."/>
            <person name="van Vuuren N."/>
            <person name="Yilmaz N."/>
            <person name="Duong T.A."/>
            <person name="van der Merwe N.A."/>
            <person name="Wingfield M.J."/>
            <person name="Wingfield B.D."/>
        </authorList>
    </citation>
    <scope>NUCLEOTIDE SEQUENCE [LARGE SCALE GENOMIC DNA]</scope>
    <source>
        <strain evidence="7 8">CMW 5346</strain>
    </source>
</reference>
<comment type="caution">
    <text evidence="7">The sequence shown here is derived from an EMBL/GenBank/DDBJ whole genome shotgun (WGS) entry which is preliminary data.</text>
</comment>
<name>A0ABR3ZQN4_9PEZI</name>
<dbReference type="InterPro" id="IPR011990">
    <property type="entry name" value="TPR-like_helical_dom_sf"/>
</dbReference>
<dbReference type="EMBL" id="JAWCUI010000004">
    <property type="protein sequence ID" value="KAL1902557.1"/>
    <property type="molecule type" value="Genomic_DNA"/>
</dbReference>
<sequence>MFMCRACARRWRGPPTAMFAVPGAVRQAQRRPIASSFSQSSSFSTTPLVSTAAIRSTIDARPLQSRQKHTGRTPGPAKISKEKEDDLDEDLDEDPSDYVSGSGKNKIHKSAKDSKDTIAVAALSNEDDKADANLLRRAKQRLRYLNDAYTIAESTGTLLKKNEYDEAVTMVRLASKKDSVVVSWNLLIGHLMRQDKLAAAIKLYNEMKKRAQMPNAQTYTIIFSGCAHSRHADQAVHHATRLYHSMMTNERFPPNKIHMNAVLNVCSRARDIDSMFSIAATANKKERAPDCVTYGTILNGLRYVTAQPHHRPNEPGNAGGGSSGNRNGEDEDGVNDVYIDKEQARTSVARARAVWSEVVSNWHGGVMMVDEKLVACMGRVLLLGDHNDNDDILSLVEQTVGLERLDRTPPGQIAAPKKDAKDEEVNDEKDAKAETATGDKPTITAVQTSPPRETQFDRRDKRAGLVKPGNNILSVVMSSLGTTKKTTLAMPYWEALTGPKYGVVPDSENYYRLLKTLRRGRASKKTVEILEKMPRPFLVPKTFQLAMATCAADNLNDHVFESAGKVLDLMVRTLNDPDPYTMRLYLQTTMTNNRRFRKETDPSKREAAKYAFGRQIVRALSRLWDPFRRAGNVLSYPAKPFRSPEEQHKETYNERRELMALARQMVSAADMVVTERMVTDEAVIRDLSGSRNLLNRQITRFYEKREVFEPKLKKAKRGPRNEKGRRWDAGDNKPKPKENQKPKGDNNGTVDAAWQ</sequence>
<evidence type="ECO:0000313" key="8">
    <source>
        <dbReference type="Proteomes" id="UP001583186"/>
    </source>
</evidence>
<comment type="similarity">
    <text evidence="1">Belongs to the CCM1 family.</text>
</comment>
<feature type="compositionally biased region" description="Basic and acidic residues" evidence="6">
    <location>
        <begin position="454"/>
        <end position="463"/>
    </location>
</feature>
<accession>A0ABR3ZQN4</accession>
<keyword evidence="8" id="KW-1185">Reference proteome</keyword>
<evidence type="ECO:0000256" key="2">
    <source>
        <dbReference type="ARBA" id="ARBA00022737"/>
    </source>
</evidence>
<comment type="subunit">
    <text evidence="4">Binds to mitochondrial small subunit 15S rRNA.</text>
</comment>
<gene>
    <name evidence="7" type="ORF">Sste5346_000999</name>
</gene>
<evidence type="ECO:0000256" key="4">
    <source>
        <dbReference type="ARBA" id="ARBA00044511"/>
    </source>
</evidence>
<evidence type="ECO:0000313" key="7">
    <source>
        <dbReference type="EMBL" id="KAL1902557.1"/>
    </source>
</evidence>
<evidence type="ECO:0000256" key="6">
    <source>
        <dbReference type="SAM" id="MobiDB-lite"/>
    </source>
</evidence>
<dbReference type="PANTHER" id="PTHR47447:SF17">
    <property type="entry name" value="OS12G0638900 PROTEIN"/>
    <property type="match status" value="1"/>
</dbReference>
<keyword evidence="2" id="KW-0677">Repeat</keyword>
<dbReference type="Gene3D" id="1.25.40.10">
    <property type="entry name" value="Tetratricopeptide repeat domain"/>
    <property type="match status" value="1"/>
</dbReference>
<feature type="repeat" description="PPR" evidence="5">
    <location>
        <begin position="180"/>
        <end position="214"/>
    </location>
</feature>
<organism evidence="7 8">
    <name type="scientific">Sporothrix stenoceras</name>
    <dbReference type="NCBI Taxonomy" id="5173"/>
    <lineage>
        <taxon>Eukaryota</taxon>
        <taxon>Fungi</taxon>
        <taxon>Dikarya</taxon>
        <taxon>Ascomycota</taxon>
        <taxon>Pezizomycotina</taxon>
        <taxon>Sordariomycetes</taxon>
        <taxon>Sordariomycetidae</taxon>
        <taxon>Ophiostomatales</taxon>
        <taxon>Ophiostomataceae</taxon>
        <taxon>Sporothrix</taxon>
    </lineage>
</organism>
<feature type="compositionally biased region" description="Acidic residues" evidence="6">
    <location>
        <begin position="85"/>
        <end position="96"/>
    </location>
</feature>
<dbReference type="PROSITE" id="PS51375">
    <property type="entry name" value="PPR"/>
    <property type="match status" value="1"/>
</dbReference>
<feature type="compositionally biased region" description="Basic and acidic residues" evidence="6">
    <location>
        <begin position="719"/>
        <end position="744"/>
    </location>
</feature>
<dbReference type="InterPro" id="IPR002885">
    <property type="entry name" value="PPR_rpt"/>
</dbReference>
<dbReference type="Pfam" id="PF13041">
    <property type="entry name" value="PPR_2"/>
    <property type="match status" value="1"/>
</dbReference>
<evidence type="ECO:0000256" key="1">
    <source>
        <dbReference type="ARBA" id="ARBA00006192"/>
    </source>
</evidence>
<dbReference type="PANTHER" id="PTHR47447">
    <property type="entry name" value="OS03G0856100 PROTEIN"/>
    <property type="match status" value="1"/>
</dbReference>
<proteinExistence type="inferred from homology"/>
<dbReference type="NCBIfam" id="TIGR00756">
    <property type="entry name" value="PPR"/>
    <property type="match status" value="1"/>
</dbReference>
<evidence type="ECO:0000256" key="3">
    <source>
        <dbReference type="ARBA" id="ARBA00044493"/>
    </source>
</evidence>
<feature type="region of interest" description="Disordered" evidence="6">
    <location>
        <begin position="57"/>
        <end position="109"/>
    </location>
</feature>
<feature type="compositionally biased region" description="Basic and acidic residues" evidence="6">
    <location>
        <begin position="416"/>
        <end position="433"/>
    </location>
</feature>
<feature type="region of interest" description="Disordered" evidence="6">
    <location>
        <begin position="709"/>
        <end position="755"/>
    </location>
</feature>
<feature type="region of interest" description="Disordered" evidence="6">
    <location>
        <begin position="307"/>
        <end position="333"/>
    </location>
</feature>
<evidence type="ECO:0008006" key="9">
    <source>
        <dbReference type="Google" id="ProtNLM"/>
    </source>
</evidence>
<evidence type="ECO:0000256" key="5">
    <source>
        <dbReference type="PROSITE-ProRule" id="PRU00708"/>
    </source>
</evidence>